<feature type="region of interest" description="Disordered" evidence="2">
    <location>
        <begin position="286"/>
        <end position="374"/>
    </location>
</feature>
<dbReference type="Proteomes" id="UP000290288">
    <property type="component" value="Unassembled WGS sequence"/>
</dbReference>
<accession>A0A4Q2CYZ4</accession>
<evidence type="ECO:0000313" key="4">
    <source>
        <dbReference type="Proteomes" id="UP000290288"/>
    </source>
</evidence>
<feature type="compositionally biased region" description="Basic residues" evidence="2">
    <location>
        <begin position="322"/>
        <end position="341"/>
    </location>
</feature>
<protein>
    <submittedName>
        <fullName evidence="3">Uncharacterized protein</fullName>
    </submittedName>
</protein>
<keyword evidence="4" id="KW-1185">Reference proteome</keyword>
<proteinExistence type="predicted"/>
<feature type="compositionally biased region" description="Acidic residues" evidence="2">
    <location>
        <begin position="346"/>
        <end position="366"/>
    </location>
</feature>
<comment type="caution">
    <text evidence="3">The sequence shown here is derived from an EMBL/GenBank/DDBJ whole genome shotgun (WGS) entry which is preliminary data.</text>
</comment>
<evidence type="ECO:0000313" key="3">
    <source>
        <dbReference type="EMBL" id="RXW11699.1"/>
    </source>
</evidence>
<organism evidence="3 4">
    <name type="scientific">Candolleomyces aberdarensis</name>
    <dbReference type="NCBI Taxonomy" id="2316362"/>
    <lineage>
        <taxon>Eukaryota</taxon>
        <taxon>Fungi</taxon>
        <taxon>Dikarya</taxon>
        <taxon>Basidiomycota</taxon>
        <taxon>Agaricomycotina</taxon>
        <taxon>Agaricomycetes</taxon>
        <taxon>Agaricomycetidae</taxon>
        <taxon>Agaricales</taxon>
        <taxon>Agaricineae</taxon>
        <taxon>Psathyrellaceae</taxon>
        <taxon>Candolleomyces</taxon>
    </lineage>
</organism>
<evidence type="ECO:0000256" key="2">
    <source>
        <dbReference type="SAM" id="MobiDB-lite"/>
    </source>
</evidence>
<dbReference type="AlphaFoldDB" id="A0A4Q2CYZ4"/>
<dbReference type="EMBL" id="SDEE01001677">
    <property type="protein sequence ID" value="RXW11699.1"/>
    <property type="molecule type" value="Genomic_DNA"/>
</dbReference>
<sequence length="374" mass="42400">MQFFTNNTGLINANNKDAHNAHTNESQGRIPDFYTAENAHDQKAAQKAIDDIQGLHTLQAYLKQHPWSLGPSIGHSPDNRYYYGLYQQVGELAERYELTYQRIFHLSQLKEGLERELKKASDEARTLHEDGTRAEQTLRKELPNIRVAIRGHQLKERKRTAEVVANNQKLGIYQPGPRMPMHPRLPPKEPLKTNQYIVDQHYYRCPHCHKKAPGHDALHCPQYPILKNIPIDTGASSALRTPPLKRTDSTIANPGTAPRVLKSDRPITKTLKETVWDPVSQTFKWPEEVAGKDKEATGAGPKTVRFTKSPGTVEENSDGRKNKGKNRAPTPKRRSPRLRNKKKDEDIEMDNGWDSDGQFDGDLFGDDGDHNMGT</sequence>
<feature type="compositionally biased region" description="Basic and acidic residues" evidence="2">
    <location>
        <begin position="286"/>
        <end position="296"/>
    </location>
</feature>
<reference evidence="3 4" key="1">
    <citation type="submission" date="2019-01" db="EMBL/GenBank/DDBJ databases">
        <title>Draft genome sequence of Psathyrella aberdarensis IHI B618.</title>
        <authorList>
            <person name="Buettner E."/>
            <person name="Kellner H."/>
        </authorList>
    </citation>
    <scope>NUCLEOTIDE SEQUENCE [LARGE SCALE GENOMIC DNA]</scope>
    <source>
        <strain evidence="3 4">IHI B618</strain>
    </source>
</reference>
<keyword evidence="1" id="KW-0175">Coiled coil</keyword>
<gene>
    <name evidence="3" type="ORF">EST38_g14156</name>
</gene>
<name>A0A4Q2CYZ4_9AGAR</name>
<feature type="coiled-coil region" evidence="1">
    <location>
        <begin position="103"/>
        <end position="130"/>
    </location>
</feature>
<feature type="region of interest" description="Disordered" evidence="2">
    <location>
        <begin position="237"/>
        <end position="265"/>
    </location>
</feature>
<evidence type="ECO:0000256" key="1">
    <source>
        <dbReference type="SAM" id="Coils"/>
    </source>
</evidence>